<dbReference type="AlphaFoldDB" id="A0A4R6SGD0"/>
<comment type="caution">
    <text evidence="1">The sequence shown here is derived from an EMBL/GenBank/DDBJ whole genome shotgun (WGS) entry which is preliminary data.</text>
</comment>
<reference evidence="1 2" key="1">
    <citation type="submission" date="2019-03" db="EMBL/GenBank/DDBJ databases">
        <title>Genomic Encyclopedia of Type Strains, Phase IV (KMG-IV): sequencing the most valuable type-strain genomes for metagenomic binning, comparative biology and taxonomic classification.</title>
        <authorList>
            <person name="Goeker M."/>
        </authorList>
    </citation>
    <scope>NUCLEOTIDE SEQUENCE [LARGE SCALE GENOMIC DNA]</scope>
    <source>
        <strain evidence="1 2">DSM 45361</strain>
    </source>
</reference>
<accession>A0A4R6SGD0</accession>
<dbReference type="Proteomes" id="UP000295444">
    <property type="component" value="Unassembled WGS sequence"/>
</dbReference>
<proteinExistence type="predicted"/>
<keyword evidence="2" id="KW-1185">Reference proteome</keyword>
<name>A0A4R6SGD0_LABRH</name>
<organism evidence="1 2">
    <name type="scientific">Labedaea rhizosphaerae</name>
    <dbReference type="NCBI Taxonomy" id="598644"/>
    <lineage>
        <taxon>Bacteria</taxon>
        <taxon>Bacillati</taxon>
        <taxon>Actinomycetota</taxon>
        <taxon>Actinomycetes</taxon>
        <taxon>Pseudonocardiales</taxon>
        <taxon>Pseudonocardiaceae</taxon>
        <taxon>Labedaea</taxon>
    </lineage>
</organism>
<gene>
    <name evidence="1" type="ORF">EV186_1031157</name>
</gene>
<dbReference type="EMBL" id="SNXZ01000003">
    <property type="protein sequence ID" value="TDP98176.1"/>
    <property type="molecule type" value="Genomic_DNA"/>
</dbReference>
<sequence length="36" mass="4072">MNYPAEHYNRLIDARGRVATTAPKFVTQRPRSGPLS</sequence>
<evidence type="ECO:0000313" key="2">
    <source>
        <dbReference type="Proteomes" id="UP000295444"/>
    </source>
</evidence>
<protein>
    <submittedName>
        <fullName evidence="1">Uncharacterized protein</fullName>
    </submittedName>
</protein>
<evidence type="ECO:0000313" key="1">
    <source>
        <dbReference type="EMBL" id="TDP98176.1"/>
    </source>
</evidence>